<dbReference type="PIRSF" id="PIRSF000521">
    <property type="entry name" value="Transaminase_4ab_Lys_Orn"/>
    <property type="match status" value="1"/>
</dbReference>
<dbReference type="PANTHER" id="PTHR43552:SF2">
    <property type="entry name" value="DIAMINOBUTYRATE--2-OXOGLUTARATE TRANSAMINASE"/>
    <property type="match status" value="1"/>
</dbReference>
<dbReference type="InterPro" id="IPR049704">
    <property type="entry name" value="Aminotrans_3_PPA_site"/>
</dbReference>
<evidence type="ECO:0000313" key="6">
    <source>
        <dbReference type="EMBL" id="MPL85777.1"/>
    </source>
</evidence>
<evidence type="ECO:0000256" key="4">
    <source>
        <dbReference type="ARBA" id="ARBA00022679"/>
    </source>
</evidence>
<comment type="cofactor">
    <cofactor evidence="1">
        <name>pyridoxal 5'-phosphate</name>
        <dbReference type="ChEBI" id="CHEBI:597326"/>
    </cofactor>
</comment>
<dbReference type="AlphaFoldDB" id="A0A644V3K1"/>
<dbReference type="PANTHER" id="PTHR43552">
    <property type="entry name" value="DIAMINOBUTYRATE--2-OXOGLUTARATE AMINOTRANSFERASE"/>
    <property type="match status" value="1"/>
</dbReference>
<evidence type="ECO:0000256" key="2">
    <source>
        <dbReference type="ARBA" id="ARBA00008954"/>
    </source>
</evidence>
<dbReference type="GO" id="GO:0045303">
    <property type="term" value="F:diaminobutyrate-2-oxoglutarate transaminase activity"/>
    <property type="evidence" value="ECO:0007669"/>
    <property type="project" value="UniProtKB-EC"/>
</dbReference>
<dbReference type="SUPFAM" id="SSF53383">
    <property type="entry name" value="PLP-dependent transferases"/>
    <property type="match status" value="1"/>
</dbReference>
<dbReference type="GO" id="GO:0030170">
    <property type="term" value="F:pyridoxal phosphate binding"/>
    <property type="evidence" value="ECO:0007669"/>
    <property type="project" value="InterPro"/>
</dbReference>
<dbReference type="CDD" id="cd00610">
    <property type="entry name" value="OAT_like"/>
    <property type="match status" value="1"/>
</dbReference>
<dbReference type="NCBIfam" id="TIGR00709">
    <property type="entry name" value="dat"/>
    <property type="match status" value="1"/>
</dbReference>
<protein>
    <submittedName>
        <fullName evidence="6">Diaminobutyrate--2-oxoglutarate transaminase</fullName>
        <ecNumber evidence="6">2.6.1.76</ecNumber>
    </submittedName>
</protein>
<reference evidence="6" key="1">
    <citation type="submission" date="2019-08" db="EMBL/GenBank/DDBJ databases">
        <authorList>
            <person name="Kucharzyk K."/>
            <person name="Murdoch R.W."/>
            <person name="Higgins S."/>
            <person name="Loffler F."/>
        </authorList>
    </citation>
    <scope>NUCLEOTIDE SEQUENCE</scope>
</reference>
<accession>A0A644V3K1</accession>
<evidence type="ECO:0000256" key="1">
    <source>
        <dbReference type="ARBA" id="ARBA00001933"/>
    </source>
</evidence>
<dbReference type="Gene3D" id="3.40.640.10">
    <property type="entry name" value="Type I PLP-dependent aspartate aminotransferase-like (Major domain)"/>
    <property type="match status" value="1"/>
</dbReference>
<keyword evidence="3 6" id="KW-0032">Aminotransferase</keyword>
<organism evidence="6">
    <name type="scientific">bioreactor metagenome</name>
    <dbReference type="NCBI Taxonomy" id="1076179"/>
    <lineage>
        <taxon>unclassified sequences</taxon>
        <taxon>metagenomes</taxon>
        <taxon>ecological metagenomes</taxon>
    </lineage>
</organism>
<dbReference type="EMBL" id="VSSQ01000211">
    <property type="protein sequence ID" value="MPL85777.1"/>
    <property type="molecule type" value="Genomic_DNA"/>
</dbReference>
<dbReference type="Gene3D" id="3.90.1150.10">
    <property type="entry name" value="Aspartate Aminotransferase, domain 1"/>
    <property type="match status" value="1"/>
</dbReference>
<keyword evidence="5" id="KW-0663">Pyridoxal phosphate</keyword>
<dbReference type="PROSITE" id="PS00600">
    <property type="entry name" value="AA_TRANSFER_CLASS_3"/>
    <property type="match status" value="1"/>
</dbReference>
<dbReference type="InterPro" id="IPR015421">
    <property type="entry name" value="PyrdxlP-dep_Trfase_major"/>
</dbReference>
<dbReference type="NCBIfam" id="NF006733">
    <property type="entry name" value="PRK09264.1"/>
    <property type="match status" value="1"/>
</dbReference>
<name>A0A644V3K1_9ZZZZ</name>
<dbReference type="InterPro" id="IPR015424">
    <property type="entry name" value="PyrdxlP-dep_Trfase"/>
</dbReference>
<sequence>MGLENTNDILMETTVFEEFESNVRSYCRKYPVIFSKAKGSLLIDQNGIEYIDFLCGAGSCNYGHNNDYIKEKVIEYLQTDGLIHGLDMYSIAKGEFIQFMQKNILQPRGLNYKVLFPGPTGTNAVEAALKIARKAKGRSNVLALMGGFHGMTLGALALTTERSAREACGVTLGNVTHVPHPSMMKNLDTIEYIDMILSDDHSGVDKPAAIILESVQGEGGINIVSDQWLRDIRALCDKHDMLLILDEIQTGCGRTGSFFSFERGGIVPDIVVMAKSIGGIGMPCSIALVKPEYDVLAPGEHNGTFRGFQLSFIAGKAALEFMLREHVIEETVRKGKIVQDYLAANLPLIDPDLSFRGLGLMWGIDCGAYPAGTAQQIRHLCFENRLIIELSGREDSVVKLMPALTTDDATLMQGLEIVRNAVTQVITAAVASQATGEEPDNNKSLA</sequence>
<keyword evidence="4 6" id="KW-0808">Transferase</keyword>
<dbReference type="InterPro" id="IPR015422">
    <property type="entry name" value="PyrdxlP-dep_Trfase_small"/>
</dbReference>
<evidence type="ECO:0000256" key="3">
    <source>
        <dbReference type="ARBA" id="ARBA00022576"/>
    </source>
</evidence>
<comment type="caution">
    <text evidence="6">The sequence shown here is derived from an EMBL/GenBank/DDBJ whole genome shotgun (WGS) entry which is preliminary data.</text>
</comment>
<gene>
    <name evidence="6" type="primary">ectB_1</name>
    <name evidence="6" type="ORF">SDC9_31750</name>
</gene>
<comment type="similarity">
    <text evidence="2">Belongs to the class-III pyridoxal-phosphate-dependent aminotransferase family.</text>
</comment>
<dbReference type="EC" id="2.6.1.76" evidence="6"/>
<proteinExistence type="inferred from homology"/>
<dbReference type="InterPro" id="IPR004637">
    <property type="entry name" value="Dat"/>
</dbReference>
<evidence type="ECO:0000256" key="5">
    <source>
        <dbReference type="ARBA" id="ARBA00022898"/>
    </source>
</evidence>
<dbReference type="InterPro" id="IPR005814">
    <property type="entry name" value="Aminotrans_3"/>
</dbReference>
<dbReference type="Pfam" id="PF00202">
    <property type="entry name" value="Aminotran_3"/>
    <property type="match status" value="1"/>
</dbReference>